<evidence type="ECO:0000256" key="4">
    <source>
        <dbReference type="ARBA" id="ARBA00022833"/>
    </source>
</evidence>
<dbReference type="Pfam" id="PF00096">
    <property type="entry name" value="zf-C2H2"/>
    <property type="match status" value="2"/>
</dbReference>
<dbReference type="GO" id="GO:0005667">
    <property type="term" value="C:transcription regulator complex"/>
    <property type="evidence" value="ECO:0007669"/>
    <property type="project" value="TreeGrafter"/>
</dbReference>
<dbReference type="GO" id="GO:0031519">
    <property type="term" value="C:PcG protein complex"/>
    <property type="evidence" value="ECO:0007669"/>
    <property type="project" value="TreeGrafter"/>
</dbReference>
<reference evidence="8 9" key="1">
    <citation type="journal article" date="2019" name="Nat. Ecol. Evol.">
        <title>Megaphylogeny resolves global patterns of mushroom evolution.</title>
        <authorList>
            <person name="Varga T."/>
            <person name="Krizsan K."/>
            <person name="Foldi C."/>
            <person name="Dima B."/>
            <person name="Sanchez-Garcia M."/>
            <person name="Sanchez-Ramirez S."/>
            <person name="Szollosi G.J."/>
            <person name="Szarkandi J.G."/>
            <person name="Papp V."/>
            <person name="Albert L."/>
            <person name="Andreopoulos W."/>
            <person name="Angelini C."/>
            <person name="Antonin V."/>
            <person name="Barry K.W."/>
            <person name="Bougher N.L."/>
            <person name="Buchanan P."/>
            <person name="Buyck B."/>
            <person name="Bense V."/>
            <person name="Catcheside P."/>
            <person name="Chovatia M."/>
            <person name="Cooper J."/>
            <person name="Damon W."/>
            <person name="Desjardin D."/>
            <person name="Finy P."/>
            <person name="Geml J."/>
            <person name="Haridas S."/>
            <person name="Hughes K."/>
            <person name="Justo A."/>
            <person name="Karasinski D."/>
            <person name="Kautmanova I."/>
            <person name="Kiss B."/>
            <person name="Kocsube S."/>
            <person name="Kotiranta H."/>
            <person name="LaButti K.M."/>
            <person name="Lechner B.E."/>
            <person name="Liimatainen K."/>
            <person name="Lipzen A."/>
            <person name="Lukacs Z."/>
            <person name="Mihaltcheva S."/>
            <person name="Morgado L.N."/>
            <person name="Niskanen T."/>
            <person name="Noordeloos M.E."/>
            <person name="Ohm R.A."/>
            <person name="Ortiz-Santana B."/>
            <person name="Ovrebo C."/>
            <person name="Racz N."/>
            <person name="Riley R."/>
            <person name="Savchenko A."/>
            <person name="Shiryaev A."/>
            <person name="Soop K."/>
            <person name="Spirin V."/>
            <person name="Szebenyi C."/>
            <person name="Tomsovsky M."/>
            <person name="Tulloss R.E."/>
            <person name="Uehling J."/>
            <person name="Grigoriev I.V."/>
            <person name="Vagvolgyi C."/>
            <person name="Papp T."/>
            <person name="Martin F.M."/>
            <person name="Miettinen O."/>
            <person name="Hibbett D.S."/>
            <person name="Nagy L.G."/>
        </authorList>
    </citation>
    <scope>NUCLEOTIDE SEQUENCE [LARGE SCALE GENOMIC DNA]</scope>
    <source>
        <strain evidence="8 9">CBS 962.96</strain>
    </source>
</reference>
<dbReference type="PANTHER" id="PTHR14003">
    <property type="entry name" value="TRANSCRIPTIONAL REPRESSOR PROTEIN YY"/>
    <property type="match status" value="1"/>
</dbReference>
<evidence type="ECO:0000256" key="5">
    <source>
        <dbReference type="PROSITE-ProRule" id="PRU00042"/>
    </source>
</evidence>
<evidence type="ECO:0000256" key="6">
    <source>
        <dbReference type="SAM" id="MobiDB-lite"/>
    </source>
</evidence>
<feature type="domain" description="C2H2-type" evidence="7">
    <location>
        <begin position="214"/>
        <end position="243"/>
    </location>
</feature>
<keyword evidence="9" id="KW-1185">Reference proteome</keyword>
<feature type="compositionally biased region" description="Pro residues" evidence="6">
    <location>
        <begin position="36"/>
        <end position="45"/>
    </location>
</feature>
<dbReference type="EMBL" id="ML179404">
    <property type="protein sequence ID" value="THU88571.1"/>
    <property type="molecule type" value="Genomic_DNA"/>
</dbReference>
<dbReference type="PANTHER" id="PTHR14003:SF20">
    <property type="entry name" value="FINGER DOMAIN PROTEIN, PUTATIVE (AFU_ORTHOLOGUE AFUA_4G10380)-RELATED"/>
    <property type="match status" value="1"/>
</dbReference>
<evidence type="ECO:0000256" key="1">
    <source>
        <dbReference type="ARBA" id="ARBA00022723"/>
    </source>
</evidence>
<dbReference type="PROSITE" id="PS50157">
    <property type="entry name" value="ZINC_FINGER_C2H2_2"/>
    <property type="match status" value="2"/>
</dbReference>
<keyword evidence="1" id="KW-0479">Metal-binding</keyword>
<dbReference type="FunFam" id="3.30.160.60:FF:000100">
    <property type="entry name" value="Zinc finger 45-like"/>
    <property type="match status" value="1"/>
</dbReference>
<dbReference type="GO" id="GO:0000785">
    <property type="term" value="C:chromatin"/>
    <property type="evidence" value="ECO:0007669"/>
    <property type="project" value="TreeGrafter"/>
</dbReference>
<keyword evidence="3 5" id="KW-0863">Zinc-finger</keyword>
<feature type="region of interest" description="Disordered" evidence="6">
    <location>
        <begin position="479"/>
        <end position="521"/>
    </location>
</feature>
<evidence type="ECO:0000259" key="7">
    <source>
        <dbReference type="PROSITE" id="PS50157"/>
    </source>
</evidence>
<dbReference type="AlphaFoldDB" id="A0A4S8LHY3"/>
<evidence type="ECO:0000313" key="9">
    <source>
        <dbReference type="Proteomes" id="UP000297245"/>
    </source>
</evidence>
<feature type="region of interest" description="Disordered" evidence="6">
    <location>
        <begin position="274"/>
        <end position="293"/>
    </location>
</feature>
<protein>
    <recommendedName>
        <fullName evidence="7">C2H2-type domain-containing protein</fullName>
    </recommendedName>
</protein>
<dbReference type="SUPFAM" id="SSF57667">
    <property type="entry name" value="beta-beta-alpha zinc fingers"/>
    <property type="match status" value="1"/>
</dbReference>
<feature type="region of interest" description="Disordered" evidence="6">
    <location>
        <begin position="315"/>
        <end position="382"/>
    </location>
</feature>
<keyword evidence="2" id="KW-0677">Repeat</keyword>
<feature type="compositionally biased region" description="Low complexity" evidence="6">
    <location>
        <begin position="246"/>
        <end position="258"/>
    </location>
</feature>
<dbReference type="GO" id="GO:0000978">
    <property type="term" value="F:RNA polymerase II cis-regulatory region sequence-specific DNA binding"/>
    <property type="evidence" value="ECO:0007669"/>
    <property type="project" value="TreeGrafter"/>
</dbReference>
<dbReference type="SMART" id="SM00355">
    <property type="entry name" value="ZnF_C2H2"/>
    <property type="match status" value="2"/>
</dbReference>
<name>A0A4S8LHY3_DENBC</name>
<dbReference type="InterPro" id="IPR036236">
    <property type="entry name" value="Znf_C2H2_sf"/>
</dbReference>
<feature type="compositionally biased region" description="Low complexity" evidence="6">
    <location>
        <begin position="479"/>
        <end position="504"/>
    </location>
</feature>
<dbReference type="GO" id="GO:0000981">
    <property type="term" value="F:DNA-binding transcription factor activity, RNA polymerase II-specific"/>
    <property type="evidence" value="ECO:0007669"/>
    <property type="project" value="TreeGrafter"/>
</dbReference>
<dbReference type="PROSITE" id="PS00028">
    <property type="entry name" value="ZINC_FINGER_C2H2_1"/>
    <property type="match status" value="2"/>
</dbReference>
<evidence type="ECO:0000256" key="3">
    <source>
        <dbReference type="ARBA" id="ARBA00022771"/>
    </source>
</evidence>
<gene>
    <name evidence="8" type="ORF">K435DRAFT_761759</name>
</gene>
<feature type="compositionally biased region" description="Gly residues" evidence="6">
    <location>
        <begin position="354"/>
        <end position="363"/>
    </location>
</feature>
<feature type="compositionally biased region" description="Low complexity" evidence="6">
    <location>
        <begin position="78"/>
        <end position="99"/>
    </location>
</feature>
<dbReference type="Proteomes" id="UP000297245">
    <property type="component" value="Unassembled WGS sequence"/>
</dbReference>
<sequence length="521" mass="56227">MSSLVSLPSIHEMFPEHLMRLPPNLRLGISSHPAIAPCPSPPKSPMPRSMNTGPSPTSSKRSATESVYSFDVLRSDPSSSSLQHIASSAAPPTSSLPSTQARVEDISKGSAPAFRVNPSSVSAASSLVTHTTSPASPSALVQESSYPSANANRLPYETRPSPNPHITTTDSFPPEELSDEGDDKKHICTLCRKRFNRPSSLRIHMNTHTGATPFCCPYPGCGRKFNVNSNMRRHYRNHNTTAATRPTQQTSTATSISPISPPHSPPANLGVHAVKREQQQHSQRSDPNSFLILRPDIPLHPAAASTSVLIHSPRHYTHHYDPNSESRSPSPDPESDDDSFMDIESHHLLSPSTLGGGGTGGGSSSPNHRDIHQRRELRRHSSPYKLQPVGADFYEHQLHHPQNNHRRAQSPSSSVVYPSSLPYSPVTAAPLISPYSDIRSHPSPNFDATAAAHPFSSTSSSSSLSTKLSLRVSTTSLLSPVPMLSPLPTSSISTSTSATFSSPTSDDDGSRESSPMPIWKR</sequence>
<dbReference type="InterPro" id="IPR013087">
    <property type="entry name" value="Znf_C2H2_type"/>
</dbReference>
<feature type="compositionally biased region" description="Polar residues" evidence="6">
    <location>
        <begin position="50"/>
        <end position="67"/>
    </location>
</feature>
<organism evidence="8 9">
    <name type="scientific">Dendrothele bispora (strain CBS 962.96)</name>
    <dbReference type="NCBI Taxonomy" id="1314807"/>
    <lineage>
        <taxon>Eukaryota</taxon>
        <taxon>Fungi</taxon>
        <taxon>Dikarya</taxon>
        <taxon>Basidiomycota</taxon>
        <taxon>Agaricomycotina</taxon>
        <taxon>Agaricomycetes</taxon>
        <taxon>Agaricomycetidae</taxon>
        <taxon>Agaricales</taxon>
        <taxon>Agaricales incertae sedis</taxon>
        <taxon>Dendrothele</taxon>
    </lineage>
</organism>
<proteinExistence type="predicted"/>
<evidence type="ECO:0000313" key="8">
    <source>
        <dbReference type="EMBL" id="THU88571.1"/>
    </source>
</evidence>
<dbReference type="OrthoDB" id="6077919at2759"/>
<feature type="domain" description="C2H2-type" evidence="7">
    <location>
        <begin position="186"/>
        <end position="213"/>
    </location>
</feature>
<dbReference type="GO" id="GO:0008270">
    <property type="term" value="F:zinc ion binding"/>
    <property type="evidence" value="ECO:0007669"/>
    <property type="project" value="UniProtKB-KW"/>
</dbReference>
<feature type="region of interest" description="Disordered" evidence="6">
    <location>
        <begin position="125"/>
        <end position="182"/>
    </location>
</feature>
<dbReference type="Gene3D" id="3.30.160.60">
    <property type="entry name" value="Classic Zinc Finger"/>
    <property type="match status" value="2"/>
</dbReference>
<feature type="region of interest" description="Disordered" evidence="6">
    <location>
        <begin position="239"/>
        <end position="269"/>
    </location>
</feature>
<keyword evidence="4" id="KW-0862">Zinc</keyword>
<feature type="region of interest" description="Disordered" evidence="6">
    <location>
        <begin position="32"/>
        <end position="103"/>
    </location>
</feature>
<accession>A0A4S8LHY3</accession>
<evidence type="ECO:0000256" key="2">
    <source>
        <dbReference type="ARBA" id="ARBA00022737"/>
    </source>
</evidence>
<feature type="compositionally biased region" description="Polar residues" evidence="6">
    <location>
        <begin position="125"/>
        <end position="151"/>
    </location>
</feature>